<comment type="caution">
    <text evidence="2">The sequence shown here is derived from an EMBL/GenBank/DDBJ whole genome shotgun (WGS) entry which is preliminary data.</text>
</comment>
<feature type="signal peptide" evidence="1">
    <location>
        <begin position="1"/>
        <end position="20"/>
    </location>
</feature>
<name>A0AA40K1W4_9PEZI</name>
<evidence type="ECO:0000256" key="1">
    <source>
        <dbReference type="SAM" id="SignalP"/>
    </source>
</evidence>
<organism evidence="2 3">
    <name type="scientific">Schizothecium vesticola</name>
    <dbReference type="NCBI Taxonomy" id="314040"/>
    <lineage>
        <taxon>Eukaryota</taxon>
        <taxon>Fungi</taxon>
        <taxon>Dikarya</taxon>
        <taxon>Ascomycota</taxon>
        <taxon>Pezizomycotina</taxon>
        <taxon>Sordariomycetes</taxon>
        <taxon>Sordariomycetidae</taxon>
        <taxon>Sordariales</taxon>
        <taxon>Schizotheciaceae</taxon>
        <taxon>Schizothecium</taxon>
    </lineage>
</organism>
<sequence>MFRPTALLAVLASLVSTTWANCDCVGLDYTEGGSYLIDGYSDGLFSFTSVFEGACFDASIVPILISPEGYGYLCSQIHSAEDGIEQVSTCEVSYADMNDGSWAIVIQSQENDFVVQREFDLTAGGSATAVIITTEYAEPEIVTDDCYLEDETVFHYIPGPTSIFVNTVSRSLTLGTSTQYYQSTVTKWAYCRWP</sequence>
<keyword evidence="3" id="KW-1185">Reference proteome</keyword>
<dbReference type="EMBL" id="JAUKUD010000005">
    <property type="protein sequence ID" value="KAK0742801.1"/>
    <property type="molecule type" value="Genomic_DNA"/>
</dbReference>
<evidence type="ECO:0000313" key="3">
    <source>
        <dbReference type="Proteomes" id="UP001172155"/>
    </source>
</evidence>
<feature type="non-terminal residue" evidence="2">
    <location>
        <position position="194"/>
    </location>
</feature>
<proteinExistence type="predicted"/>
<accession>A0AA40K1W4</accession>
<dbReference type="AlphaFoldDB" id="A0AA40K1W4"/>
<gene>
    <name evidence="2" type="ORF">B0T18DRAFT_329407</name>
</gene>
<protein>
    <submittedName>
        <fullName evidence="2">Uncharacterized protein</fullName>
    </submittedName>
</protein>
<dbReference type="Proteomes" id="UP001172155">
    <property type="component" value="Unassembled WGS sequence"/>
</dbReference>
<evidence type="ECO:0000313" key="2">
    <source>
        <dbReference type="EMBL" id="KAK0742801.1"/>
    </source>
</evidence>
<feature type="chain" id="PRO_5041287762" evidence="1">
    <location>
        <begin position="21"/>
        <end position="194"/>
    </location>
</feature>
<keyword evidence="1" id="KW-0732">Signal</keyword>
<reference evidence="2" key="1">
    <citation type="submission" date="2023-06" db="EMBL/GenBank/DDBJ databases">
        <title>Genome-scale phylogeny and comparative genomics of the fungal order Sordariales.</title>
        <authorList>
            <consortium name="Lawrence Berkeley National Laboratory"/>
            <person name="Hensen N."/>
            <person name="Bonometti L."/>
            <person name="Westerberg I."/>
            <person name="Brannstrom I.O."/>
            <person name="Guillou S."/>
            <person name="Cros-Aarteil S."/>
            <person name="Calhoun S."/>
            <person name="Haridas S."/>
            <person name="Kuo A."/>
            <person name="Mondo S."/>
            <person name="Pangilinan J."/>
            <person name="Riley R."/>
            <person name="LaButti K."/>
            <person name="Andreopoulos B."/>
            <person name="Lipzen A."/>
            <person name="Chen C."/>
            <person name="Yanf M."/>
            <person name="Daum C."/>
            <person name="Ng V."/>
            <person name="Clum A."/>
            <person name="Steindorff A."/>
            <person name="Ohm R."/>
            <person name="Martin F."/>
            <person name="Silar P."/>
            <person name="Natvig D."/>
            <person name="Lalanne C."/>
            <person name="Gautier V."/>
            <person name="Ament-velasquez S.L."/>
            <person name="Kruys A."/>
            <person name="Hutchinson M.I."/>
            <person name="Powell A.J."/>
            <person name="Barry K."/>
            <person name="Miller A.N."/>
            <person name="Grigoriev I.V."/>
            <person name="Debuchy R."/>
            <person name="Gladieux P."/>
            <person name="Thoren M.H."/>
            <person name="Johannesson H."/>
        </authorList>
    </citation>
    <scope>NUCLEOTIDE SEQUENCE</scope>
    <source>
        <strain evidence="2">SMH3187-1</strain>
    </source>
</reference>